<accession>A0ABW3U2S7</accession>
<feature type="region of interest" description="Disordered" evidence="1">
    <location>
        <begin position="1"/>
        <end position="45"/>
    </location>
</feature>
<feature type="compositionally biased region" description="Basic and acidic residues" evidence="1">
    <location>
        <begin position="27"/>
        <end position="41"/>
    </location>
</feature>
<keyword evidence="4" id="KW-1185">Reference proteome</keyword>
<reference evidence="4" key="1">
    <citation type="journal article" date="2019" name="Int. J. Syst. Evol. Microbiol.">
        <title>The Global Catalogue of Microorganisms (GCM) 10K type strain sequencing project: providing services to taxonomists for standard genome sequencing and annotation.</title>
        <authorList>
            <consortium name="The Broad Institute Genomics Platform"/>
            <consortium name="The Broad Institute Genome Sequencing Center for Infectious Disease"/>
            <person name="Wu L."/>
            <person name="Ma J."/>
        </authorList>
    </citation>
    <scope>NUCLEOTIDE SEQUENCE [LARGE SCALE GENOMIC DNA]</scope>
    <source>
        <strain evidence="4">CCUG 54356</strain>
    </source>
</reference>
<gene>
    <name evidence="3" type="ORF">ACFQ2X_00800</name>
</gene>
<evidence type="ECO:0000313" key="3">
    <source>
        <dbReference type="EMBL" id="MFD1215123.1"/>
    </source>
</evidence>
<feature type="transmembrane region" description="Helical" evidence="2">
    <location>
        <begin position="122"/>
        <end position="142"/>
    </location>
</feature>
<evidence type="ECO:0008006" key="5">
    <source>
        <dbReference type="Google" id="ProtNLM"/>
    </source>
</evidence>
<proteinExistence type="predicted"/>
<keyword evidence="2" id="KW-0812">Transmembrane</keyword>
<dbReference type="EMBL" id="JBHTLR010000003">
    <property type="protein sequence ID" value="MFD1215123.1"/>
    <property type="molecule type" value="Genomic_DNA"/>
</dbReference>
<keyword evidence="2" id="KW-0472">Membrane</keyword>
<evidence type="ECO:0000256" key="2">
    <source>
        <dbReference type="SAM" id="Phobius"/>
    </source>
</evidence>
<organism evidence="3 4">
    <name type="scientific">Microbulbifer celer</name>
    <dbReference type="NCBI Taxonomy" id="435905"/>
    <lineage>
        <taxon>Bacteria</taxon>
        <taxon>Pseudomonadati</taxon>
        <taxon>Pseudomonadota</taxon>
        <taxon>Gammaproteobacteria</taxon>
        <taxon>Cellvibrionales</taxon>
        <taxon>Microbulbiferaceae</taxon>
        <taxon>Microbulbifer</taxon>
    </lineage>
</organism>
<comment type="caution">
    <text evidence="3">The sequence shown here is derived from an EMBL/GenBank/DDBJ whole genome shotgun (WGS) entry which is preliminary data.</text>
</comment>
<dbReference type="Proteomes" id="UP001597264">
    <property type="component" value="Unassembled WGS sequence"/>
</dbReference>
<feature type="transmembrane region" description="Helical" evidence="2">
    <location>
        <begin position="88"/>
        <end position="116"/>
    </location>
</feature>
<name>A0ABW3U2S7_9GAMM</name>
<keyword evidence="2" id="KW-1133">Transmembrane helix</keyword>
<evidence type="ECO:0000313" key="4">
    <source>
        <dbReference type="Proteomes" id="UP001597264"/>
    </source>
</evidence>
<evidence type="ECO:0000256" key="1">
    <source>
        <dbReference type="SAM" id="MobiDB-lite"/>
    </source>
</evidence>
<sequence length="171" mass="18923">MEITEPGNRQTMPRPEQPDIDPTEQEGQTRTRAADPDRDGIPEEETVWDANPLSRAEATFALAGDWFANLQALARAEFTRTLTAAAQILGLSLILLPLAVALIVSLCAGVGLAGYYFSQSVYIGFGVFILTQLLLLTGIVLYQRKLRRLISFDETRRQVKEALNDVTESLK</sequence>
<protein>
    <recommendedName>
        <fullName evidence="5">Phage holin family protein</fullName>
    </recommendedName>
</protein>